<keyword evidence="2" id="KW-1185">Reference proteome</keyword>
<dbReference type="Gene3D" id="1.25.10.90">
    <property type="match status" value="1"/>
</dbReference>
<dbReference type="InterPro" id="IPR016024">
    <property type="entry name" value="ARM-type_fold"/>
</dbReference>
<name>A0ABW6DAE0_9BACT</name>
<accession>A0ABW6DAE0</accession>
<dbReference type="InterPro" id="IPR014825">
    <property type="entry name" value="DNA_alkylation"/>
</dbReference>
<dbReference type="Pfam" id="PF08713">
    <property type="entry name" value="DNA_alkylation"/>
    <property type="match status" value="1"/>
</dbReference>
<gene>
    <name evidence="1" type="ORF">U0R10_00585</name>
</gene>
<protein>
    <submittedName>
        <fullName evidence="1">DNA alkylation repair protein</fullName>
    </submittedName>
</protein>
<reference evidence="1 2" key="1">
    <citation type="submission" date="2024-03" db="EMBL/GenBank/DDBJ databases">
        <title>Aquirufa genome sequencing.</title>
        <authorList>
            <person name="Pitt A."/>
            <person name="Hahn M.W."/>
        </authorList>
    </citation>
    <scope>NUCLEOTIDE SEQUENCE [LARGE SCALE GENOMIC DNA]</scope>
    <source>
        <strain evidence="1 2">OSTEICH-129V</strain>
    </source>
</reference>
<dbReference type="PANTHER" id="PTHR34070:SF1">
    <property type="entry name" value="DNA ALKYLATION REPAIR PROTEIN"/>
    <property type="match status" value="1"/>
</dbReference>
<dbReference type="Proteomes" id="UP001598138">
    <property type="component" value="Unassembled WGS sequence"/>
</dbReference>
<dbReference type="CDD" id="cd07064">
    <property type="entry name" value="AlkD_like_1"/>
    <property type="match status" value="1"/>
</dbReference>
<comment type="caution">
    <text evidence="1">The sequence shown here is derived from an EMBL/GenBank/DDBJ whole genome shotgun (WGS) entry which is preliminary data.</text>
</comment>
<dbReference type="EMBL" id="JBBKXZ010000001">
    <property type="protein sequence ID" value="MFD3393105.1"/>
    <property type="molecule type" value="Genomic_DNA"/>
</dbReference>
<dbReference type="RefSeq" id="WP_377981734.1">
    <property type="nucleotide sequence ID" value="NZ_JBBKXZ010000001.1"/>
</dbReference>
<organism evidence="1 2">
    <name type="scientific">Aquirufa avitistagni</name>
    <dbReference type="NCBI Taxonomy" id="3104728"/>
    <lineage>
        <taxon>Bacteria</taxon>
        <taxon>Pseudomonadati</taxon>
        <taxon>Bacteroidota</taxon>
        <taxon>Cytophagia</taxon>
        <taxon>Cytophagales</taxon>
        <taxon>Flectobacillaceae</taxon>
        <taxon>Aquirufa</taxon>
    </lineage>
</organism>
<evidence type="ECO:0000313" key="1">
    <source>
        <dbReference type="EMBL" id="MFD3393105.1"/>
    </source>
</evidence>
<dbReference type="PANTHER" id="PTHR34070">
    <property type="entry name" value="ARMADILLO-TYPE FOLD"/>
    <property type="match status" value="1"/>
</dbReference>
<dbReference type="SUPFAM" id="SSF48371">
    <property type="entry name" value="ARM repeat"/>
    <property type="match status" value="1"/>
</dbReference>
<sequence>MSFVKELTAAFYALDYPENAFWMRGYMRDQYPFIGIKKPERATVFKAIYQAHGQCGDWFEVCSELFAMPEREFQYAAMDYLMKAQKCWDKRLPELIDRFVDAQSWWDVVDVLGPKVLGAYFLRFPTERDAWIARWMASPVFWHQRLCILFQLGYKSKTDLVLLSQVILALNSSKEFFIQKAIGWILRQYARTNADWVCEFVAENELMPLSKREALKHISHLPLANLGGLPKVRGTEDF</sequence>
<evidence type="ECO:0000313" key="2">
    <source>
        <dbReference type="Proteomes" id="UP001598138"/>
    </source>
</evidence>
<proteinExistence type="predicted"/>